<dbReference type="STRING" id="1618570.UT08_C0024G0008"/>
<evidence type="ECO:0000256" key="1">
    <source>
        <dbReference type="SAM" id="MobiDB-lite"/>
    </source>
</evidence>
<proteinExistence type="predicted"/>
<evidence type="ECO:0000313" key="2">
    <source>
        <dbReference type="EMBL" id="KKQ84011.1"/>
    </source>
</evidence>
<dbReference type="Proteomes" id="UP000034081">
    <property type="component" value="Unassembled WGS sequence"/>
</dbReference>
<dbReference type="AlphaFoldDB" id="A0A0G0P3X8"/>
<name>A0A0G0P3X8_9BACT</name>
<evidence type="ECO:0000313" key="3">
    <source>
        <dbReference type="Proteomes" id="UP000034081"/>
    </source>
</evidence>
<organism evidence="2 3">
    <name type="scientific">Candidatus Woesebacteria bacterium GW2011_GWB1_38_8</name>
    <dbReference type="NCBI Taxonomy" id="1618570"/>
    <lineage>
        <taxon>Bacteria</taxon>
        <taxon>Candidatus Woeseibacteriota</taxon>
    </lineage>
</organism>
<sequence>MISKGSSLNFSAHGWWGKEKNLVAAKNSVRPSKNTAEVGCGGNSAVFLQKIEASPAALLVKARHHRKILFSLREEKIGCAQIRNRKQNFSLGWRASARGGGAASLVPFKVGSREVYNYSTNKISDTTTVSEILLVRGRGLEPPRPCGQQPLKLQRLPVSPPARLHS</sequence>
<accession>A0A0G0P3X8</accession>
<feature type="non-terminal residue" evidence="2">
    <location>
        <position position="166"/>
    </location>
</feature>
<reference evidence="2 3" key="1">
    <citation type="journal article" date="2015" name="Nature">
        <title>rRNA introns, odd ribosomes, and small enigmatic genomes across a large radiation of phyla.</title>
        <authorList>
            <person name="Brown C.T."/>
            <person name="Hug L.A."/>
            <person name="Thomas B.C."/>
            <person name="Sharon I."/>
            <person name="Castelle C.J."/>
            <person name="Singh A."/>
            <person name="Wilkins M.J."/>
            <person name="Williams K.H."/>
            <person name="Banfield J.F."/>
        </authorList>
    </citation>
    <scope>NUCLEOTIDE SEQUENCE [LARGE SCALE GENOMIC DNA]</scope>
</reference>
<comment type="caution">
    <text evidence="2">The sequence shown here is derived from an EMBL/GenBank/DDBJ whole genome shotgun (WGS) entry which is preliminary data.</text>
</comment>
<gene>
    <name evidence="2" type="ORF">UT08_C0024G0008</name>
</gene>
<feature type="region of interest" description="Disordered" evidence="1">
    <location>
        <begin position="143"/>
        <end position="166"/>
    </location>
</feature>
<dbReference type="EMBL" id="LBVL01000024">
    <property type="protein sequence ID" value="KKQ84011.1"/>
    <property type="molecule type" value="Genomic_DNA"/>
</dbReference>
<protein>
    <submittedName>
        <fullName evidence="2">Uncharacterized protein</fullName>
    </submittedName>
</protein>